<sequence>MTTRARRLPSWGFVLSCLVALALLSSPSAGGGGEPLPAPPLGHPPLGTEVMVPVLGDAPPAPSAETVGGSSEGMTTTGPAAPPPEVRRRGAGEAPMATPPGRLDEEPGPPVPSTAQAPAEPIAPPPVTELDVMLDWYPSPQHAALIVARDKGMFARRGLEVRLSTPADPNVPTRLLAASRVDLALTRQPLLHLKVDQGLPLIRVATLVDGSLAALVVRDGLGIDSPADLAGRRIGHADEDSRDILLAMLLRPHGVKRAEVEMRDVNFGLARAMSEDRVDGVIGAMRHLLPRQLGDEGVATRLMRVEEHGVPLHDGLILLANRDRLNGQREAIRHLVEALEEATAWILAHPAEAWARLLATEPGLETPANLAAWPDILLHLSASPAAVDHGRYARFEKFLHEAGLVEHLTPVERLALDPGTF</sequence>
<feature type="signal peptide" evidence="2">
    <location>
        <begin position="1"/>
        <end position="31"/>
    </location>
</feature>
<feature type="region of interest" description="Disordered" evidence="1">
    <location>
        <begin position="52"/>
        <end position="119"/>
    </location>
</feature>
<evidence type="ECO:0000256" key="2">
    <source>
        <dbReference type="SAM" id="SignalP"/>
    </source>
</evidence>
<gene>
    <name evidence="4" type="ORF">MKP05_06620</name>
</gene>
<evidence type="ECO:0000256" key="1">
    <source>
        <dbReference type="SAM" id="MobiDB-lite"/>
    </source>
</evidence>
<protein>
    <submittedName>
        <fullName evidence="4">ABC transporter substrate-binding protein</fullName>
    </submittedName>
</protein>
<name>A0ABS9RSI4_9GAMM</name>
<dbReference type="InterPro" id="IPR027939">
    <property type="entry name" value="NMT1/THI5"/>
</dbReference>
<dbReference type="Proteomes" id="UP001202117">
    <property type="component" value="Unassembled WGS sequence"/>
</dbReference>
<evidence type="ECO:0000259" key="3">
    <source>
        <dbReference type="Pfam" id="PF09084"/>
    </source>
</evidence>
<dbReference type="InterPro" id="IPR015168">
    <property type="entry name" value="SsuA/THI5"/>
</dbReference>
<evidence type="ECO:0000313" key="5">
    <source>
        <dbReference type="Proteomes" id="UP001202117"/>
    </source>
</evidence>
<dbReference type="PANTHER" id="PTHR31528">
    <property type="entry name" value="4-AMINO-5-HYDROXYMETHYL-2-METHYLPYRIMIDINE PHOSPHATE SYNTHASE THI11-RELATED"/>
    <property type="match status" value="1"/>
</dbReference>
<reference evidence="4 5" key="1">
    <citation type="submission" date="2022-02" db="EMBL/GenBank/DDBJ databases">
        <title>Halomonas fukangensis sp. nov., a halophilic bacterium isolated from a bulk soil of Kalidium foliatum at Fukang.</title>
        <authorList>
            <person name="Huang Y."/>
        </authorList>
    </citation>
    <scope>NUCLEOTIDE SEQUENCE [LARGE SCALE GENOMIC DNA]</scope>
    <source>
        <strain evidence="4 5">EGI 63088</strain>
    </source>
</reference>
<dbReference type="Gene3D" id="3.40.190.10">
    <property type="entry name" value="Periplasmic binding protein-like II"/>
    <property type="match status" value="2"/>
</dbReference>
<dbReference type="SUPFAM" id="SSF53850">
    <property type="entry name" value="Periplasmic binding protein-like II"/>
    <property type="match status" value="1"/>
</dbReference>
<feature type="compositionally biased region" description="Polar residues" evidence="1">
    <location>
        <begin position="68"/>
        <end position="78"/>
    </location>
</feature>
<feature type="domain" description="SsuA/THI5-like" evidence="3">
    <location>
        <begin position="140"/>
        <end position="353"/>
    </location>
</feature>
<organism evidence="4 5">
    <name type="scientific">Halomonas flagellata</name>
    <dbReference type="NCBI Taxonomy" id="2920385"/>
    <lineage>
        <taxon>Bacteria</taxon>
        <taxon>Pseudomonadati</taxon>
        <taxon>Pseudomonadota</taxon>
        <taxon>Gammaproteobacteria</taxon>
        <taxon>Oceanospirillales</taxon>
        <taxon>Halomonadaceae</taxon>
        <taxon>Halomonas</taxon>
    </lineage>
</organism>
<evidence type="ECO:0000313" key="4">
    <source>
        <dbReference type="EMBL" id="MCH4562800.1"/>
    </source>
</evidence>
<comment type="caution">
    <text evidence="4">The sequence shown here is derived from an EMBL/GenBank/DDBJ whole genome shotgun (WGS) entry which is preliminary data.</text>
</comment>
<accession>A0ABS9RSI4</accession>
<dbReference type="Pfam" id="PF09084">
    <property type="entry name" value="NMT1"/>
    <property type="match status" value="1"/>
</dbReference>
<dbReference type="RefSeq" id="WP_240567583.1">
    <property type="nucleotide sequence ID" value="NZ_JAKVPY010000006.1"/>
</dbReference>
<dbReference type="PANTHER" id="PTHR31528:SF3">
    <property type="entry name" value="THIAMINE BIOSYNTHESIS PROTEIN HI_0357-RELATED"/>
    <property type="match status" value="1"/>
</dbReference>
<keyword evidence="5" id="KW-1185">Reference proteome</keyword>
<dbReference type="EMBL" id="JAKVPY010000006">
    <property type="protein sequence ID" value="MCH4562800.1"/>
    <property type="molecule type" value="Genomic_DNA"/>
</dbReference>
<keyword evidence="2" id="KW-0732">Signal</keyword>
<proteinExistence type="predicted"/>
<feature type="chain" id="PRO_5047449904" evidence="2">
    <location>
        <begin position="32"/>
        <end position="421"/>
    </location>
</feature>